<evidence type="ECO:0008006" key="3">
    <source>
        <dbReference type="Google" id="ProtNLM"/>
    </source>
</evidence>
<dbReference type="AlphaFoldDB" id="A0A0E9LSV9"/>
<dbReference type="SUPFAM" id="SSF49464">
    <property type="entry name" value="Carboxypeptidase regulatory domain-like"/>
    <property type="match status" value="1"/>
</dbReference>
<organism evidence="1 2">
    <name type="scientific">Geofilum rubicundum JCM 15548</name>
    <dbReference type="NCBI Taxonomy" id="1236989"/>
    <lineage>
        <taxon>Bacteria</taxon>
        <taxon>Pseudomonadati</taxon>
        <taxon>Bacteroidota</taxon>
        <taxon>Bacteroidia</taxon>
        <taxon>Marinilabiliales</taxon>
        <taxon>Marinilabiliaceae</taxon>
        <taxon>Geofilum</taxon>
    </lineage>
</organism>
<gene>
    <name evidence="1" type="ORF">JCM15548_14799</name>
</gene>
<dbReference type="InterPro" id="IPR008969">
    <property type="entry name" value="CarboxyPept-like_regulatory"/>
</dbReference>
<protein>
    <recommendedName>
        <fullName evidence="3">TonB-dependent receptor</fullName>
    </recommendedName>
</protein>
<name>A0A0E9LSV9_9BACT</name>
<dbReference type="Proteomes" id="UP000032900">
    <property type="component" value="Unassembled WGS sequence"/>
</dbReference>
<proteinExistence type="predicted"/>
<dbReference type="EMBL" id="BAZW01000163">
    <property type="protein sequence ID" value="GAO27920.1"/>
    <property type="molecule type" value="Genomic_DNA"/>
</dbReference>
<evidence type="ECO:0000313" key="1">
    <source>
        <dbReference type="EMBL" id="GAO27920.1"/>
    </source>
</evidence>
<accession>A0A0E9LSV9</accession>
<evidence type="ECO:0000313" key="2">
    <source>
        <dbReference type="Proteomes" id="UP000032900"/>
    </source>
</evidence>
<sequence length="321" mass="37264">MVKSILLGIFLLFQLPILTQEIVITGKITNSNGEPLIGALVCQYNTDNCTNSDYNGLFHLLLDEEQSKQLRIAGFGYKTLILSNIDTITGLLKIELPISDFNDSEHQEYLPRRKLKYGFIQYFQVDFILNDFDDFRTLLKDYNVDLMDKSNGIFSVELAGTYKKYYAGFNFGFANDGVYDHESLDIEFNTRQYGLHFGYNILNTKRLLATPKVAVKWNRYRLLNNDKEKKIPIEQYVIDRDLDLRFNQMTGFVGLNLSYKMYKFNFLPTDYWTMGLYGGYAFKMHDKPLVYSQGNRLTGNDKIGIENYNIGVHFSFNFEGL</sequence>
<reference evidence="1 2" key="1">
    <citation type="journal article" date="2015" name="Microbes Environ.">
        <title>Distribution and evolution of nitrogen fixation genes in the phylum bacteroidetes.</title>
        <authorList>
            <person name="Inoue J."/>
            <person name="Oshima K."/>
            <person name="Suda W."/>
            <person name="Sakamoto M."/>
            <person name="Iino T."/>
            <person name="Noda S."/>
            <person name="Hongoh Y."/>
            <person name="Hattori M."/>
            <person name="Ohkuma M."/>
        </authorList>
    </citation>
    <scope>NUCLEOTIDE SEQUENCE [LARGE SCALE GENOMIC DNA]</scope>
    <source>
        <strain evidence="1">JCM 15548</strain>
    </source>
</reference>
<keyword evidence="2" id="KW-1185">Reference proteome</keyword>
<dbReference type="OrthoDB" id="1112758at2"/>
<comment type="caution">
    <text evidence="1">The sequence shown here is derived from an EMBL/GenBank/DDBJ whole genome shotgun (WGS) entry which is preliminary data.</text>
</comment>